<dbReference type="OrthoDB" id="697275at2"/>
<accession>K0XNF7</accession>
<dbReference type="Gene3D" id="2.40.50.340">
    <property type="match status" value="1"/>
</dbReference>
<organism evidence="1 2">
    <name type="scientific">Barnesiella intestinihominis YIT 11860</name>
    <dbReference type="NCBI Taxonomy" id="742726"/>
    <lineage>
        <taxon>Bacteria</taxon>
        <taxon>Pseudomonadati</taxon>
        <taxon>Bacteroidota</taxon>
        <taxon>Bacteroidia</taxon>
        <taxon>Bacteroidales</taxon>
        <taxon>Barnesiellaceae</taxon>
        <taxon>Barnesiella</taxon>
    </lineage>
</organism>
<sequence>MKYYIELFTLLLFVGCIPNRCYTIYQIDNGEDYLQDGMRRIVDRQGRIGYVNEKGAIIIKPQFAFGFPFKDGRAKVTNRGEKKVVPNSKGEYHYWESDKWFYIDKRGVSLPQFSVMEWIPTQVVDDKENRQYRIGFIGLARWFYLPYDNSNDWIIVKIKEAIENISMIEVTLLNTNTIIDVQHSYKEWPNSLLINNPSL</sequence>
<dbReference type="GeneID" id="77848104"/>
<dbReference type="EMBL" id="ADLE01000006">
    <property type="protein sequence ID" value="EJZ65405.1"/>
    <property type="molecule type" value="Genomic_DNA"/>
</dbReference>
<name>K0XNF7_9BACT</name>
<dbReference type="AlphaFoldDB" id="K0XNF7"/>
<dbReference type="STRING" id="742726.HMPREF9448_00786"/>
<dbReference type="Pfam" id="PF14903">
    <property type="entry name" value="WG_beta_rep"/>
    <property type="match status" value="1"/>
</dbReference>
<proteinExistence type="predicted"/>
<comment type="caution">
    <text evidence="1">The sequence shown here is derived from an EMBL/GenBank/DDBJ whole genome shotgun (WGS) entry which is preliminary data.</text>
</comment>
<keyword evidence="2" id="KW-1185">Reference proteome</keyword>
<protein>
    <recommendedName>
        <fullName evidence="3">WG repeat-containing protein</fullName>
    </recommendedName>
</protein>
<gene>
    <name evidence="1" type="ORF">HMPREF9448_00786</name>
</gene>
<evidence type="ECO:0000313" key="2">
    <source>
        <dbReference type="Proteomes" id="UP000006044"/>
    </source>
</evidence>
<evidence type="ECO:0000313" key="1">
    <source>
        <dbReference type="EMBL" id="EJZ65405.1"/>
    </source>
</evidence>
<dbReference type="HOGENOM" id="CLU_1383578_0_0_10"/>
<dbReference type="Proteomes" id="UP000006044">
    <property type="component" value="Unassembled WGS sequence"/>
</dbReference>
<dbReference type="RefSeq" id="WP_008861280.1">
    <property type="nucleotide sequence ID" value="NZ_JH815203.1"/>
</dbReference>
<reference evidence="1 2" key="1">
    <citation type="submission" date="2012-08" db="EMBL/GenBank/DDBJ databases">
        <title>The Genome Sequence of Barnesiella intestinihominis YIT 11860.</title>
        <authorList>
            <consortium name="The Broad Institute Genome Sequencing Platform"/>
            <person name="Earl A."/>
            <person name="Ward D."/>
            <person name="Feldgarden M."/>
            <person name="Gevers D."/>
            <person name="Morotomi M."/>
            <person name="Walker B."/>
            <person name="Young S.K."/>
            <person name="Zeng Q."/>
            <person name="Gargeya S."/>
            <person name="Fitzgerald M."/>
            <person name="Haas B."/>
            <person name="Abouelleil A."/>
            <person name="Alvarado L."/>
            <person name="Arachchi H.M."/>
            <person name="Berlin A.M."/>
            <person name="Chapman S.B."/>
            <person name="Goldberg J."/>
            <person name="Griggs A."/>
            <person name="Gujja S."/>
            <person name="Hansen M."/>
            <person name="Howarth C."/>
            <person name="Imamovic A."/>
            <person name="Larimer J."/>
            <person name="McCowen C."/>
            <person name="Montmayeur A."/>
            <person name="Murphy C."/>
            <person name="Neiman D."/>
            <person name="Pearson M."/>
            <person name="Priest M."/>
            <person name="Roberts A."/>
            <person name="Saif S."/>
            <person name="Shea T."/>
            <person name="Sisk P."/>
            <person name="Sykes S."/>
            <person name="Wortman J."/>
            <person name="Nusbaum C."/>
            <person name="Birren B."/>
        </authorList>
    </citation>
    <scope>NUCLEOTIDE SEQUENCE [LARGE SCALE GENOMIC DNA]</scope>
    <source>
        <strain evidence="1 2">YIT 11860</strain>
    </source>
</reference>
<dbReference type="eggNOG" id="ENOG5032SU6">
    <property type="taxonomic scope" value="Bacteria"/>
</dbReference>
<evidence type="ECO:0008006" key="3">
    <source>
        <dbReference type="Google" id="ProtNLM"/>
    </source>
</evidence>
<dbReference type="InterPro" id="IPR032774">
    <property type="entry name" value="WG_beta_rep"/>
</dbReference>